<evidence type="ECO:0000313" key="2">
    <source>
        <dbReference type="EMBL" id="CDT01177.1"/>
    </source>
</evidence>
<gene>
    <name evidence="2" type="ORF">VCR5J5_1360134</name>
</gene>
<dbReference type="AlphaFoldDB" id="A0A822MNZ5"/>
<accession>A0A822MNZ5</accession>
<reference evidence="3" key="1">
    <citation type="submission" date="2014-06" db="EMBL/GenBank/DDBJ databases">
        <authorList>
            <person name="Le Roux Frederique"/>
        </authorList>
    </citation>
    <scope>NUCLEOTIDE SEQUENCE [LARGE SCALE GENOMIC DNA]</scope>
    <source>
        <strain evidence="3">J5-5</strain>
    </source>
</reference>
<protein>
    <submittedName>
        <fullName evidence="2">Uncharacterized protein</fullName>
    </submittedName>
</protein>
<sequence length="63" mass="7153">MVLTVLLGLASLTIYQTHMNQVNISTLSTKIDSLEKTVTDEAKNNEQRTVQKRNSRAYQQISE</sequence>
<dbReference type="EMBL" id="CCJV01000042">
    <property type="protein sequence ID" value="CDT01177.1"/>
    <property type="molecule type" value="Genomic_DNA"/>
</dbReference>
<comment type="caution">
    <text evidence="2">The sequence shown here is derived from an EMBL/GenBank/DDBJ whole genome shotgun (WGS) entry which is preliminary data.</text>
</comment>
<evidence type="ECO:0000313" key="3">
    <source>
        <dbReference type="Proteomes" id="UP000049495"/>
    </source>
</evidence>
<feature type="region of interest" description="Disordered" evidence="1">
    <location>
        <begin position="39"/>
        <end position="63"/>
    </location>
</feature>
<proteinExistence type="predicted"/>
<organism evidence="2 3">
    <name type="scientific">Vibrio crassostreae</name>
    <dbReference type="NCBI Taxonomy" id="246167"/>
    <lineage>
        <taxon>Bacteria</taxon>
        <taxon>Pseudomonadati</taxon>
        <taxon>Pseudomonadota</taxon>
        <taxon>Gammaproteobacteria</taxon>
        <taxon>Vibrionales</taxon>
        <taxon>Vibrionaceae</taxon>
        <taxon>Vibrio</taxon>
    </lineage>
</organism>
<name>A0A822MNZ5_9VIBR</name>
<dbReference type="Proteomes" id="UP000049495">
    <property type="component" value="Unassembled WGS sequence"/>
</dbReference>
<evidence type="ECO:0000256" key="1">
    <source>
        <dbReference type="SAM" id="MobiDB-lite"/>
    </source>
</evidence>